<proteinExistence type="inferred from homology"/>
<dbReference type="PANTHER" id="PTHR30069">
    <property type="entry name" value="TONB-DEPENDENT OUTER MEMBRANE RECEPTOR"/>
    <property type="match status" value="1"/>
</dbReference>
<evidence type="ECO:0000256" key="6">
    <source>
        <dbReference type="ARBA" id="ARBA00023136"/>
    </source>
</evidence>
<evidence type="ECO:0000256" key="5">
    <source>
        <dbReference type="ARBA" id="ARBA00022729"/>
    </source>
</evidence>
<dbReference type="RefSeq" id="WP_344688575.1">
    <property type="nucleotide sequence ID" value="NZ_BAABBH010000003.1"/>
</dbReference>
<dbReference type="Gene3D" id="2.170.130.10">
    <property type="entry name" value="TonB-dependent receptor, plug domain"/>
    <property type="match status" value="1"/>
</dbReference>
<dbReference type="Gene3D" id="2.40.170.20">
    <property type="entry name" value="TonB-dependent receptor, beta-barrel domain"/>
    <property type="match status" value="1"/>
</dbReference>
<evidence type="ECO:0000256" key="3">
    <source>
        <dbReference type="ARBA" id="ARBA00022452"/>
    </source>
</evidence>
<dbReference type="InterPro" id="IPR039426">
    <property type="entry name" value="TonB-dep_rcpt-like"/>
</dbReference>
<reference evidence="11 12" key="1">
    <citation type="submission" date="2024-12" db="EMBL/GenBank/DDBJ databases">
        <authorList>
            <person name="Lee Y."/>
        </authorList>
    </citation>
    <scope>NUCLEOTIDE SEQUENCE [LARGE SCALE GENOMIC DNA]</scope>
    <source>
        <strain evidence="11 12">03SUJ4</strain>
    </source>
</reference>
<evidence type="ECO:0000259" key="10">
    <source>
        <dbReference type="Pfam" id="PF07715"/>
    </source>
</evidence>
<comment type="similarity">
    <text evidence="8">Belongs to the TonB-dependent receptor family.</text>
</comment>
<dbReference type="InterPro" id="IPR008969">
    <property type="entry name" value="CarboxyPept-like_regulatory"/>
</dbReference>
<dbReference type="PANTHER" id="PTHR30069:SF29">
    <property type="entry name" value="HEMOGLOBIN AND HEMOGLOBIN-HAPTOGLOBIN-BINDING PROTEIN 1-RELATED"/>
    <property type="match status" value="1"/>
</dbReference>
<evidence type="ECO:0000256" key="1">
    <source>
        <dbReference type="ARBA" id="ARBA00004571"/>
    </source>
</evidence>
<evidence type="ECO:0000256" key="9">
    <source>
        <dbReference type="SAM" id="SignalP"/>
    </source>
</evidence>
<keyword evidence="3 8" id="KW-1134">Transmembrane beta strand</keyword>
<dbReference type="Pfam" id="PF07715">
    <property type="entry name" value="Plug"/>
    <property type="match status" value="1"/>
</dbReference>
<name>A0ABW9KP93_9BACT</name>
<keyword evidence="2 8" id="KW-0813">Transport</keyword>
<dbReference type="Gene3D" id="2.60.40.1120">
    <property type="entry name" value="Carboxypeptidase-like, regulatory domain"/>
    <property type="match status" value="1"/>
</dbReference>
<evidence type="ECO:0000256" key="7">
    <source>
        <dbReference type="ARBA" id="ARBA00023237"/>
    </source>
</evidence>
<gene>
    <name evidence="11" type="ORF">ACK2TP_17570</name>
</gene>
<protein>
    <submittedName>
        <fullName evidence="11">TonB-dependent receptor plug domain-containing protein</fullName>
    </submittedName>
</protein>
<organism evidence="11 12">
    <name type="scientific">Terriglobus aquaticus</name>
    <dbReference type="NCBI Taxonomy" id="940139"/>
    <lineage>
        <taxon>Bacteria</taxon>
        <taxon>Pseudomonadati</taxon>
        <taxon>Acidobacteriota</taxon>
        <taxon>Terriglobia</taxon>
        <taxon>Terriglobales</taxon>
        <taxon>Acidobacteriaceae</taxon>
        <taxon>Terriglobus</taxon>
    </lineage>
</organism>
<dbReference type="Proteomes" id="UP001634747">
    <property type="component" value="Unassembled WGS sequence"/>
</dbReference>
<keyword evidence="11" id="KW-0675">Receptor</keyword>
<dbReference type="PROSITE" id="PS52016">
    <property type="entry name" value="TONB_DEPENDENT_REC_3"/>
    <property type="match status" value="1"/>
</dbReference>
<sequence>MKAALALLLLCVATTASAQSAGPTIRVEGKTDLGPVNDAVVTTNGKSVSTGPDGTAVLPSSPGRIAIDVSKDGFFPVHTIVTVTANQQAEVEIELQPAKAEEEEVTVYATRTNTRLQDSPLHVEVVGTDEINEELAMRPGDISMLLNEMGGIRVQTTSPGLGASSVRVQGMRGRYTAFLTDGLPLFGQQGAGLGLLQIPPMDLAQVEIIKGNASALYGSSAMAGVVNLISRRPDKKPIREFLFNRSSLGATDGSMFLGSQLTPRWGATLLAGGYGQEHQDLNGDGWADVAGYGRGVFRPRFFWDNKNGGTAVLTAGITYEDRSGGTIAGAVLPVTGQPYTEALKSARYDLGGNAQRILGGRYVLSTRFAASDQDHRHQFGEDVEKDRHGLFFSEVSLRGTARKNTWVAGAAAQRDSYRPHDVPRFSYTYVVPGIFGQDDIEVAPWMSISGSARVDFHNVYGTFFSPRISVLLRKAGWTSRLSIGQGFFAPTPLTEETEAAGLAKLQLLAPLKAERGRNASVDLSRSFGPISLSSTFFASNIDHPVYTDRGAVYELLNLAGPTRNRGVELLATYRKAPFSVTSTYTYVRTSELEPVGGRADVALTPRQNFGVVGTWEKEGTSRVGLECYYTGEQRLEYNPYRDVSRPYILVGAMGERKVTAHVKLFLNLENLTNVRQTRWDPLLLPSRESDGRWTVDAWAPLDGRVINGGARFSF</sequence>
<keyword evidence="5 9" id="KW-0732">Signal</keyword>
<dbReference type="EMBL" id="JBJYXY010000002">
    <property type="protein sequence ID" value="MFN2977585.1"/>
    <property type="molecule type" value="Genomic_DNA"/>
</dbReference>
<dbReference type="SUPFAM" id="SSF49464">
    <property type="entry name" value="Carboxypeptidase regulatory domain-like"/>
    <property type="match status" value="1"/>
</dbReference>
<dbReference type="InterPro" id="IPR037066">
    <property type="entry name" value="Plug_dom_sf"/>
</dbReference>
<feature type="domain" description="TonB-dependent receptor plug" evidence="10">
    <location>
        <begin position="116"/>
        <end position="225"/>
    </location>
</feature>
<comment type="caution">
    <text evidence="11">The sequence shown here is derived from an EMBL/GenBank/DDBJ whole genome shotgun (WGS) entry which is preliminary data.</text>
</comment>
<dbReference type="SUPFAM" id="SSF56935">
    <property type="entry name" value="Porins"/>
    <property type="match status" value="1"/>
</dbReference>
<feature type="signal peptide" evidence="9">
    <location>
        <begin position="1"/>
        <end position="18"/>
    </location>
</feature>
<accession>A0ABW9KP93</accession>
<evidence type="ECO:0000256" key="8">
    <source>
        <dbReference type="PROSITE-ProRule" id="PRU01360"/>
    </source>
</evidence>
<evidence type="ECO:0000313" key="12">
    <source>
        <dbReference type="Proteomes" id="UP001634747"/>
    </source>
</evidence>
<keyword evidence="12" id="KW-1185">Reference proteome</keyword>
<feature type="chain" id="PRO_5046835450" evidence="9">
    <location>
        <begin position="19"/>
        <end position="714"/>
    </location>
</feature>
<evidence type="ECO:0000313" key="11">
    <source>
        <dbReference type="EMBL" id="MFN2977585.1"/>
    </source>
</evidence>
<keyword evidence="4 8" id="KW-0812">Transmembrane</keyword>
<comment type="subcellular location">
    <subcellularLocation>
        <location evidence="1 8">Cell outer membrane</location>
        <topology evidence="1 8">Multi-pass membrane protein</topology>
    </subcellularLocation>
</comment>
<dbReference type="InterPro" id="IPR036942">
    <property type="entry name" value="Beta-barrel_TonB_sf"/>
</dbReference>
<evidence type="ECO:0000256" key="2">
    <source>
        <dbReference type="ARBA" id="ARBA00022448"/>
    </source>
</evidence>
<keyword evidence="7 8" id="KW-0998">Cell outer membrane</keyword>
<evidence type="ECO:0000256" key="4">
    <source>
        <dbReference type="ARBA" id="ARBA00022692"/>
    </source>
</evidence>
<keyword evidence="6 8" id="KW-0472">Membrane</keyword>
<dbReference type="InterPro" id="IPR012910">
    <property type="entry name" value="Plug_dom"/>
</dbReference>